<evidence type="ECO:0000313" key="1">
    <source>
        <dbReference type="EMBL" id="GFD26047.1"/>
    </source>
</evidence>
<organism evidence="1">
    <name type="scientific">Tanacetum cinerariifolium</name>
    <name type="common">Dalmatian daisy</name>
    <name type="synonym">Chrysanthemum cinerariifolium</name>
    <dbReference type="NCBI Taxonomy" id="118510"/>
    <lineage>
        <taxon>Eukaryota</taxon>
        <taxon>Viridiplantae</taxon>
        <taxon>Streptophyta</taxon>
        <taxon>Embryophyta</taxon>
        <taxon>Tracheophyta</taxon>
        <taxon>Spermatophyta</taxon>
        <taxon>Magnoliopsida</taxon>
        <taxon>eudicotyledons</taxon>
        <taxon>Gunneridae</taxon>
        <taxon>Pentapetalae</taxon>
        <taxon>asterids</taxon>
        <taxon>campanulids</taxon>
        <taxon>Asterales</taxon>
        <taxon>Asteraceae</taxon>
        <taxon>Asteroideae</taxon>
        <taxon>Anthemideae</taxon>
        <taxon>Anthemidinae</taxon>
        <taxon>Tanacetum</taxon>
    </lineage>
</organism>
<sequence length="88" mass="9649">MIAKMDQDDAVVLKDDKEEDKELDDAVKDVKEAKVNEIPAATTATLTAAPVRVVAALSRRRKGVVIWDPEEESTTSIIIPAETKSKDK</sequence>
<reference evidence="1" key="1">
    <citation type="journal article" date="2019" name="Sci. Rep.">
        <title>Draft genome of Tanacetum cinerariifolium, the natural source of mosquito coil.</title>
        <authorList>
            <person name="Yamashiro T."/>
            <person name="Shiraishi A."/>
            <person name="Satake H."/>
            <person name="Nakayama K."/>
        </authorList>
    </citation>
    <scope>NUCLEOTIDE SEQUENCE</scope>
</reference>
<proteinExistence type="predicted"/>
<comment type="caution">
    <text evidence="1">The sequence shown here is derived from an EMBL/GenBank/DDBJ whole genome shotgun (WGS) entry which is preliminary data.</text>
</comment>
<name>A0A699UTR5_TANCI</name>
<feature type="non-terminal residue" evidence="1">
    <location>
        <position position="88"/>
    </location>
</feature>
<accession>A0A699UTR5</accession>
<gene>
    <name evidence="1" type="ORF">Tci_898016</name>
</gene>
<dbReference type="AlphaFoldDB" id="A0A699UTR5"/>
<dbReference type="EMBL" id="BKCJ011365397">
    <property type="protein sequence ID" value="GFD26047.1"/>
    <property type="molecule type" value="Genomic_DNA"/>
</dbReference>
<protein>
    <submittedName>
        <fullName evidence="1">Uncharacterized protein</fullName>
    </submittedName>
</protein>